<feature type="compositionally biased region" description="Basic and acidic residues" evidence="1">
    <location>
        <begin position="522"/>
        <end position="531"/>
    </location>
</feature>
<evidence type="ECO:0000313" key="2">
    <source>
        <dbReference type="EMBL" id="KAE9608095.1"/>
    </source>
</evidence>
<feature type="compositionally biased region" description="Basic and acidic residues" evidence="1">
    <location>
        <begin position="592"/>
        <end position="607"/>
    </location>
</feature>
<dbReference type="Proteomes" id="UP000447434">
    <property type="component" value="Chromosome 8"/>
</dbReference>
<dbReference type="Gene3D" id="1.10.472.80">
    <property type="entry name" value="Ypt/Rab-GAP domain of gyp1p, domain 3"/>
    <property type="match status" value="1"/>
</dbReference>
<dbReference type="PANTHER" id="PTHR22957:SF678">
    <property type="entry name" value="RAB-GTPASE-TBC DOMAIN-CONTAINING PROTEIN-RELATED"/>
    <property type="match status" value="1"/>
</dbReference>
<dbReference type="GO" id="GO:0005096">
    <property type="term" value="F:GTPase activator activity"/>
    <property type="evidence" value="ECO:0007669"/>
    <property type="project" value="TreeGrafter"/>
</dbReference>
<name>A0A6A5MBI3_LUPAL</name>
<feature type="compositionally biased region" description="Pro residues" evidence="1">
    <location>
        <begin position="1"/>
        <end position="15"/>
    </location>
</feature>
<evidence type="ECO:0000313" key="3">
    <source>
        <dbReference type="Proteomes" id="UP000447434"/>
    </source>
</evidence>
<dbReference type="PROSITE" id="PS50086">
    <property type="entry name" value="TBC_RABGAP"/>
    <property type="match status" value="1"/>
</dbReference>
<dbReference type="Gene3D" id="1.10.8.270">
    <property type="entry name" value="putative rabgap domain of human tbc1 domain family member 14 like domains"/>
    <property type="match status" value="1"/>
</dbReference>
<protein>
    <submittedName>
        <fullName evidence="2">Putative Rab-GTPase-TBC domain-containing protein</fullName>
    </submittedName>
</protein>
<feature type="region of interest" description="Disordered" evidence="1">
    <location>
        <begin position="698"/>
        <end position="720"/>
    </location>
</feature>
<dbReference type="FunFam" id="1.10.472.80:FF:000034">
    <property type="entry name" value="TBC1 domain family member 5"/>
    <property type="match status" value="1"/>
</dbReference>
<accession>A0A6A5MBI3</accession>
<dbReference type="OrthoDB" id="27140at2759"/>
<evidence type="ECO:0000256" key="1">
    <source>
        <dbReference type="SAM" id="MobiDB-lite"/>
    </source>
</evidence>
<proteinExistence type="predicted"/>
<feature type="compositionally biased region" description="Polar residues" evidence="1">
    <location>
        <begin position="609"/>
        <end position="633"/>
    </location>
</feature>
<dbReference type="InterPro" id="IPR035969">
    <property type="entry name" value="Rab-GAP_TBC_sf"/>
</dbReference>
<organism evidence="2 3">
    <name type="scientific">Lupinus albus</name>
    <name type="common">White lupine</name>
    <name type="synonym">Lupinus termis</name>
    <dbReference type="NCBI Taxonomy" id="3870"/>
    <lineage>
        <taxon>Eukaryota</taxon>
        <taxon>Viridiplantae</taxon>
        <taxon>Streptophyta</taxon>
        <taxon>Embryophyta</taxon>
        <taxon>Tracheophyta</taxon>
        <taxon>Spermatophyta</taxon>
        <taxon>Magnoliopsida</taxon>
        <taxon>eudicotyledons</taxon>
        <taxon>Gunneridae</taxon>
        <taxon>Pentapetalae</taxon>
        <taxon>rosids</taxon>
        <taxon>fabids</taxon>
        <taxon>Fabales</taxon>
        <taxon>Fabaceae</taxon>
        <taxon>Papilionoideae</taxon>
        <taxon>50 kb inversion clade</taxon>
        <taxon>genistoids sensu lato</taxon>
        <taxon>core genistoids</taxon>
        <taxon>Genisteae</taxon>
        <taxon>Lupinus</taxon>
    </lineage>
</organism>
<feature type="compositionally biased region" description="Low complexity" evidence="1">
    <location>
        <begin position="698"/>
        <end position="708"/>
    </location>
</feature>
<feature type="region of interest" description="Disordered" evidence="1">
    <location>
        <begin position="586"/>
        <end position="668"/>
    </location>
</feature>
<gene>
    <name evidence="2" type="ORF">Lalb_Chr08g0231881</name>
</gene>
<keyword evidence="3" id="KW-1185">Reference proteome</keyword>
<dbReference type="SUPFAM" id="SSF47923">
    <property type="entry name" value="Ypt/Rab-GAP domain of gyp1p"/>
    <property type="match status" value="2"/>
</dbReference>
<feature type="region of interest" description="Disordered" evidence="1">
    <location>
        <begin position="1"/>
        <end position="23"/>
    </location>
</feature>
<dbReference type="InterPro" id="IPR000195">
    <property type="entry name" value="Rab-GAP-TBC_dom"/>
</dbReference>
<dbReference type="AlphaFoldDB" id="A0A6A5MBI3"/>
<dbReference type="PANTHER" id="PTHR22957">
    <property type="entry name" value="TBC1 DOMAIN FAMILY MEMBER GTPASE-ACTIVATING PROTEIN"/>
    <property type="match status" value="1"/>
</dbReference>
<comment type="caution">
    <text evidence="2">The sequence shown here is derived from an EMBL/GenBank/DDBJ whole genome shotgun (WGS) entry which is preliminary data.</text>
</comment>
<feature type="compositionally biased region" description="Polar residues" evidence="1">
    <location>
        <begin position="709"/>
        <end position="720"/>
    </location>
</feature>
<dbReference type="Pfam" id="PF00566">
    <property type="entry name" value="RabGAP-TBC"/>
    <property type="match status" value="2"/>
</dbReference>
<feature type="compositionally biased region" description="Pro residues" evidence="1">
    <location>
        <begin position="635"/>
        <end position="645"/>
    </location>
</feature>
<feature type="compositionally biased region" description="Polar residues" evidence="1">
    <location>
        <begin position="647"/>
        <end position="662"/>
    </location>
</feature>
<dbReference type="EMBL" id="WOCE01000008">
    <property type="protein sequence ID" value="KAE9608095.1"/>
    <property type="molecule type" value="Genomic_DNA"/>
</dbReference>
<reference evidence="3" key="1">
    <citation type="journal article" date="2020" name="Nat. Commun.">
        <title>Genome sequence of the cluster root forming white lupin.</title>
        <authorList>
            <person name="Hufnagel B."/>
            <person name="Marques A."/>
            <person name="Soriano A."/>
            <person name="Marques L."/>
            <person name="Divol F."/>
            <person name="Doumas P."/>
            <person name="Sallet E."/>
            <person name="Mancinotti D."/>
            <person name="Carrere S."/>
            <person name="Marande W."/>
            <person name="Arribat S."/>
            <person name="Keller J."/>
            <person name="Huneau C."/>
            <person name="Blein T."/>
            <person name="Aime D."/>
            <person name="Laguerre M."/>
            <person name="Taylor J."/>
            <person name="Schubert V."/>
            <person name="Nelson M."/>
            <person name="Geu-Flores F."/>
            <person name="Crespi M."/>
            <person name="Gallardo-Guerrero K."/>
            <person name="Delaux P.-M."/>
            <person name="Salse J."/>
            <person name="Berges H."/>
            <person name="Guyot R."/>
            <person name="Gouzy J."/>
            <person name="Peret B."/>
        </authorList>
    </citation>
    <scope>NUCLEOTIDE SEQUENCE [LARGE SCALE GENOMIC DNA]</scope>
    <source>
        <strain evidence="3">cv. Amiga</strain>
    </source>
</reference>
<sequence length="780" mass="87312">MPPSLEDPLLLPPSLQPLSSDSVSRRCEDQRFGDLRGLKWRINLGVLPASSSIDDLRRATADSRRRYASLRRQLLVETHIAKDGSSSDDVVMDNPLSQNPDSSWSRFFHCVEIKRIVVQDLSRLYPEHGSYFQTPGCQGMLRRILLLWCLKHPECGYRQGMHELLAPLLYVLQVDLESLSEVRKLYEDLFTDRFDELLCEENDLCYNFEFQKSHDSLDDETDSHGKAMNCLDELDPEIQTFVLLSDAYGAEGELGIVLSEKFMEHDAFCMFDALMTHGSVATANFFSSSPVADSLSGLSPVIEASTALYHLLSLVDSSLHSHLLDLGVEPQYFSLRWLRVLFGREFSLDNLLIIWDEIFASDNNSKVEKSADDDIEWRFRILHSPRGAFISAIAVAMLLHLRSSLLATENPTTCLQRLLNFPEGINLEKLLEKAKSLQALALSVDISSSSPLFLGFHHRSKSMFSSSVTLLSESASPKTPMNLLPDSYWEDKWRVAQNTEESKQDDVQISVPTRKKRWTEKVKIGLRRTESDPPPSRIQSAKRLPKASVRRSLLEDLHKTLGLEEDAEQTNCHEILCQQDNLSVVVEEERQDGDRKDDSNYSSDDRCPSGSTGSEDNFSVFSECNETSQTSLNDPPVPTSVPPENIPETSGSNDNDEGNSASDPKERKQNKLQWVLKFGRNTVDYIFDKVGGAAKAAKSANISSNQSNTPSPASSTANAHDNSVSCIEQNMMGSSLKNIGQSMHDHIQVIESVYQQGKGHVTAMLALKELQKISNLLSGM</sequence>
<feature type="region of interest" description="Disordered" evidence="1">
    <location>
        <begin position="522"/>
        <end position="547"/>
    </location>
</feature>
<dbReference type="SMART" id="SM00164">
    <property type="entry name" value="TBC"/>
    <property type="match status" value="1"/>
</dbReference>